<gene>
    <name evidence="1" type="ORF">METZ01_LOCUS371237</name>
</gene>
<dbReference type="EMBL" id="UINC01134689">
    <property type="protein sequence ID" value="SVD18383.1"/>
    <property type="molecule type" value="Genomic_DNA"/>
</dbReference>
<organism evidence="1">
    <name type="scientific">marine metagenome</name>
    <dbReference type="NCBI Taxonomy" id="408172"/>
    <lineage>
        <taxon>unclassified sequences</taxon>
        <taxon>metagenomes</taxon>
        <taxon>ecological metagenomes</taxon>
    </lineage>
</organism>
<name>A0A382T8P5_9ZZZZ</name>
<protein>
    <submittedName>
        <fullName evidence="1">Uncharacterized protein</fullName>
    </submittedName>
</protein>
<evidence type="ECO:0000313" key="1">
    <source>
        <dbReference type="EMBL" id="SVD18383.1"/>
    </source>
</evidence>
<accession>A0A382T8P5</accession>
<sequence>MKLITCSVSCLAWLADCDQCLAFRGWPREVITFSLRTTLNASSCNFLKIALMLGLVAILITGCIRDPDKEYGGKGEFLSIGAHFPKKLDDIVYRVGVQNYILKPLDPSNVIAAVKARAVNPESSQVILSIDERASILRDVGGVEFSPFEPGQRAVETTESVHERNLFGVHLWGQHNLTMGFEVSGWFFFEVPESTEFASFVWEDVESVSVHYPGVLMGIENQ</sequence>
<proteinExistence type="predicted"/>
<dbReference type="AlphaFoldDB" id="A0A382T8P5"/>
<reference evidence="1" key="1">
    <citation type="submission" date="2018-05" db="EMBL/GenBank/DDBJ databases">
        <authorList>
            <person name="Lanie J.A."/>
            <person name="Ng W.-L."/>
            <person name="Kazmierczak K.M."/>
            <person name="Andrzejewski T.M."/>
            <person name="Davidsen T.M."/>
            <person name="Wayne K.J."/>
            <person name="Tettelin H."/>
            <person name="Glass J.I."/>
            <person name="Rusch D."/>
            <person name="Podicherti R."/>
            <person name="Tsui H.-C.T."/>
            <person name="Winkler M.E."/>
        </authorList>
    </citation>
    <scope>NUCLEOTIDE SEQUENCE</scope>
</reference>